<dbReference type="InterPro" id="IPR000182">
    <property type="entry name" value="GNAT_dom"/>
</dbReference>
<dbReference type="STRING" id="1447875.A0A2B7XVW8"/>
<dbReference type="PROSITE" id="PS51186">
    <property type="entry name" value="GNAT"/>
    <property type="match status" value="1"/>
</dbReference>
<name>A0A2B7XVW8_9EURO</name>
<evidence type="ECO:0000259" key="1">
    <source>
        <dbReference type="PROSITE" id="PS51186"/>
    </source>
</evidence>
<sequence>MTRLHIAQIEVSDWDEIIEGHFRAFADEPFQNLIHGENTPRNRQILKQQSLEKYSSASNTTWLKVIDTENKRKIVGVANYKLNPTYVPLQKPTLEADMAVWLDDPEDKRVAAAIFKDVVERKLRHVTEAHIQLDTLYVLPEYRGLGIASQLIDWGLHLASHLMVPIWIESSVMAHPLYLKHGFVDVEHSRVVMGKWDIEYYLMRWAPKATETEINIRN</sequence>
<organism evidence="2 3">
    <name type="scientific">Helicocarpus griseus UAMH5409</name>
    <dbReference type="NCBI Taxonomy" id="1447875"/>
    <lineage>
        <taxon>Eukaryota</taxon>
        <taxon>Fungi</taxon>
        <taxon>Dikarya</taxon>
        <taxon>Ascomycota</taxon>
        <taxon>Pezizomycotina</taxon>
        <taxon>Eurotiomycetes</taxon>
        <taxon>Eurotiomycetidae</taxon>
        <taxon>Onygenales</taxon>
        <taxon>Ajellomycetaceae</taxon>
        <taxon>Helicocarpus</taxon>
    </lineage>
</organism>
<keyword evidence="3" id="KW-1185">Reference proteome</keyword>
<dbReference type="InterPro" id="IPR052523">
    <property type="entry name" value="Trichothecene_AcTrans"/>
</dbReference>
<protein>
    <recommendedName>
        <fullName evidence="1">N-acetyltransferase domain-containing protein</fullName>
    </recommendedName>
</protein>
<accession>A0A2B7XVW8</accession>
<reference evidence="2 3" key="1">
    <citation type="submission" date="2017-10" db="EMBL/GenBank/DDBJ databases">
        <title>Comparative genomics in systemic dimorphic fungi from Ajellomycetaceae.</title>
        <authorList>
            <person name="Munoz J.F."/>
            <person name="Mcewen J.G."/>
            <person name="Clay O.K."/>
            <person name="Cuomo C.A."/>
        </authorList>
    </citation>
    <scope>NUCLEOTIDE SEQUENCE [LARGE SCALE GENOMIC DNA]</scope>
    <source>
        <strain evidence="2 3">UAMH5409</strain>
    </source>
</reference>
<dbReference type="SUPFAM" id="SSF55729">
    <property type="entry name" value="Acyl-CoA N-acyltransferases (Nat)"/>
    <property type="match status" value="1"/>
</dbReference>
<comment type="caution">
    <text evidence="2">The sequence shown here is derived from an EMBL/GenBank/DDBJ whole genome shotgun (WGS) entry which is preliminary data.</text>
</comment>
<proteinExistence type="predicted"/>
<gene>
    <name evidence="2" type="ORF">AJ79_02081</name>
</gene>
<evidence type="ECO:0000313" key="2">
    <source>
        <dbReference type="EMBL" id="PGH15914.1"/>
    </source>
</evidence>
<dbReference type="Proteomes" id="UP000223968">
    <property type="component" value="Unassembled WGS sequence"/>
</dbReference>
<dbReference type="Pfam" id="PF00583">
    <property type="entry name" value="Acetyltransf_1"/>
    <property type="match status" value="1"/>
</dbReference>
<dbReference type="PANTHER" id="PTHR42791">
    <property type="entry name" value="GNAT FAMILY ACETYLTRANSFERASE"/>
    <property type="match status" value="1"/>
</dbReference>
<dbReference type="GO" id="GO:0016747">
    <property type="term" value="F:acyltransferase activity, transferring groups other than amino-acyl groups"/>
    <property type="evidence" value="ECO:0007669"/>
    <property type="project" value="InterPro"/>
</dbReference>
<feature type="domain" description="N-acetyltransferase" evidence="1">
    <location>
        <begin position="4"/>
        <end position="207"/>
    </location>
</feature>
<dbReference type="OrthoDB" id="410198at2759"/>
<dbReference type="CDD" id="cd04301">
    <property type="entry name" value="NAT_SF"/>
    <property type="match status" value="1"/>
</dbReference>
<evidence type="ECO:0000313" key="3">
    <source>
        <dbReference type="Proteomes" id="UP000223968"/>
    </source>
</evidence>
<dbReference type="PANTHER" id="PTHR42791:SF1">
    <property type="entry name" value="N-ACETYLTRANSFERASE DOMAIN-CONTAINING PROTEIN"/>
    <property type="match status" value="1"/>
</dbReference>
<dbReference type="AlphaFoldDB" id="A0A2B7XVW8"/>
<dbReference type="EMBL" id="PDNB01000021">
    <property type="protein sequence ID" value="PGH15914.1"/>
    <property type="molecule type" value="Genomic_DNA"/>
</dbReference>
<dbReference type="InterPro" id="IPR016181">
    <property type="entry name" value="Acyl_CoA_acyltransferase"/>
</dbReference>
<dbReference type="Gene3D" id="3.40.630.30">
    <property type="match status" value="1"/>
</dbReference>